<organism evidence="1 2">
    <name type="scientific">Funneliformis caledonium</name>
    <dbReference type="NCBI Taxonomy" id="1117310"/>
    <lineage>
        <taxon>Eukaryota</taxon>
        <taxon>Fungi</taxon>
        <taxon>Fungi incertae sedis</taxon>
        <taxon>Mucoromycota</taxon>
        <taxon>Glomeromycotina</taxon>
        <taxon>Glomeromycetes</taxon>
        <taxon>Glomerales</taxon>
        <taxon>Glomeraceae</taxon>
        <taxon>Funneliformis</taxon>
    </lineage>
</organism>
<evidence type="ECO:0000313" key="2">
    <source>
        <dbReference type="Proteomes" id="UP000789570"/>
    </source>
</evidence>
<proteinExistence type="predicted"/>
<protein>
    <submittedName>
        <fullName evidence="1">17217_t:CDS:1</fullName>
    </submittedName>
</protein>
<gene>
    <name evidence="1" type="ORF">FCALED_LOCUS5984</name>
</gene>
<dbReference type="EMBL" id="CAJVPQ010001368">
    <property type="protein sequence ID" value="CAG8548249.1"/>
    <property type="molecule type" value="Genomic_DNA"/>
</dbReference>
<comment type="caution">
    <text evidence="1">The sequence shown here is derived from an EMBL/GenBank/DDBJ whole genome shotgun (WGS) entry which is preliminary data.</text>
</comment>
<accession>A0A9N9AX66</accession>
<dbReference type="Proteomes" id="UP000789570">
    <property type="component" value="Unassembled WGS sequence"/>
</dbReference>
<dbReference type="OrthoDB" id="2397721at2759"/>
<keyword evidence="2" id="KW-1185">Reference proteome</keyword>
<evidence type="ECO:0000313" key="1">
    <source>
        <dbReference type="EMBL" id="CAG8548249.1"/>
    </source>
</evidence>
<reference evidence="1" key="1">
    <citation type="submission" date="2021-06" db="EMBL/GenBank/DDBJ databases">
        <authorList>
            <person name="Kallberg Y."/>
            <person name="Tangrot J."/>
            <person name="Rosling A."/>
        </authorList>
    </citation>
    <scope>NUCLEOTIDE SEQUENCE</scope>
    <source>
        <strain evidence="1">UK204</strain>
    </source>
</reference>
<dbReference type="AlphaFoldDB" id="A0A9N9AX66"/>
<name>A0A9N9AX66_9GLOM</name>
<sequence>MTNDRKWKLSTGKYVEDVLYDLGMKCKYHKYSCTFIYHNPKDNFVQTEFNSKEISEITNKEYGNYTPDIDENLLAYINNFAKESTNEIREVLNAQHPKLGKDFNIATDFQYEHVRTTIADWVRLYEMTPNPLCMEMPESWYRIHVWRTIDIAFSDLPYVFLICGEKACLATSERKNRLRTLDNFERMQRKAIGRKGDGYVRTLGSRQLDWAASEAGREWRGESGTKLLKEGGLILPKTLKDIFLDE</sequence>